<dbReference type="InterPro" id="IPR001279">
    <property type="entry name" value="Metallo-B-lactamas"/>
</dbReference>
<dbReference type="Gene3D" id="1.10.10.10">
    <property type="entry name" value="Winged helix-like DNA-binding domain superfamily/Winged helix DNA-binding domain"/>
    <property type="match status" value="1"/>
</dbReference>
<sequence length="325" mass="37927">MIEQVYGNIYRTEIPLPENPLKALNSYIIKGKEKNIIVDTGFNREECKAAFFESLNKLDVDIKNTEVVITHLHADHSGLASELYQRGAKILMSKGDGFATKELVDEKNWMEMSLQLKSFGLEVEEDFLDTHPGKIYAPSGDFEFTILKEGDQLAVDDYRFDIVSVPGHTPNMINLYERKHEIYFSADHVLDPITPNIGFWGFEYPIILNQYFESLKKIYDYRIQLMLPSHRKIIRDHRKRIDELLLHHEHRLQEIVSILTEKGRKMTVEDVAKEMSWKIRAKDWNAFPPAQKSFAAGEAMSHLEYLVYEKRIMMKKENGLFYFSV</sequence>
<keyword evidence="3" id="KW-1185">Reference proteome</keyword>
<dbReference type="SMART" id="SM00849">
    <property type="entry name" value="Lactamase_B"/>
    <property type="match status" value="1"/>
</dbReference>
<accession>A6TSC0</accession>
<dbReference type="RefSeq" id="WP_012064056.1">
    <property type="nucleotide sequence ID" value="NC_009633.1"/>
</dbReference>
<dbReference type="OrthoDB" id="9761531at2"/>
<reference evidence="3" key="1">
    <citation type="journal article" date="2016" name="Genome Announc.">
        <title>Complete genome sequence of Alkaliphilus metalliredigens strain QYMF, an alkaliphilic and metal-reducing bacterium isolated from borax-contaminated leachate ponds.</title>
        <authorList>
            <person name="Hwang C."/>
            <person name="Copeland A."/>
            <person name="Lucas S."/>
            <person name="Lapidus A."/>
            <person name="Barry K."/>
            <person name="Detter J.C."/>
            <person name="Glavina Del Rio T."/>
            <person name="Hammon N."/>
            <person name="Israni S."/>
            <person name="Dalin E."/>
            <person name="Tice H."/>
            <person name="Pitluck S."/>
            <person name="Chertkov O."/>
            <person name="Brettin T."/>
            <person name="Bruce D."/>
            <person name="Han C."/>
            <person name="Schmutz J."/>
            <person name="Larimer F."/>
            <person name="Land M.L."/>
            <person name="Hauser L."/>
            <person name="Kyrpides N."/>
            <person name="Mikhailova N."/>
            <person name="Ye Q."/>
            <person name="Zhou J."/>
            <person name="Richardson P."/>
            <person name="Fields M.W."/>
        </authorList>
    </citation>
    <scope>NUCLEOTIDE SEQUENCE [LARGE SCALE GENOMIC DNA]</scope>
    <source>
        <strain evidence="3">QYMF</strain>
    </source>
</reference>
<dbReference type="HOGENOM" id="CLU_048478_0_0_9"/>
<organism evidence="2 3">
    <name type="scientific">Alkaliphilus metalliredigens (strain QYMF)</name>
    <dbReference type="NCBI Taxonomy" id="293826"/>
    <lineage>
        <taxon>Bacteria</taxon>
        <taxon>Bacillati</taxon>
        <taxon>Bacillota</taxon>
        <taxon>Clostridia</taxon>
        <taxon>Peptostreptococcales</taxon>
        <taxon>Natronincolaceae</taxon>
        <taxon>Alkaliphilus</taxon>
    </lineage>
</organism>
<dbReference type="AlphaFoldDB" id="A6TSC0"/>
<dbReference type="STRING" id="293826.Amet_2938"/>
<protein>
    <submittedName>
        <fullName evidence="2">Beta-lactamase domain protein</fullName>
    </submittedName>
</protein>
<dbReference type="EMBL" id="CP000724">
    <property type="protein sequence ID" value="ABR49088.1"/>
    <property type="molecule type" value="Genomic_DNA"/>
</dbReference>
<evidence type="ECO:0000313" key="3">
    <source>
        <dbReference type="Proteomes" id="UP000001572"/>
    </source>
</evidence>
<dbReference type="SUPFAM" id="SSF56281">
    <property type="entry name" value="Metallo-hydrolase/oxidoreductase"/>
    <property type="match status" value="1"/>
</dbReference>
<dbReference type="InterPro" id="IPR036866">
    <property type="entry name" value="RibonucZ/Hydroxyglut_hydro"/>
</dbReference>
<dbReference type="Pfam" id="PF00753">
    <property type="entry name" value="Lactamase_B"/>
    <property type="match status" value="1"/>
</dbReference>
<name>A6TSC0_ALKMQ</name>
<dbReference type="InterPro" id="IPR036388">
    <property type="entry name" value="WH-like_DNA-bd_sf"/>
</dbReference>
<dbReference type="KEGG" id="amt:Amet_2938"/>
<dbReference type="PANTHER" id="PTHR23131">
    <property type="entry name" value="ENDORIBONUCLEASE LACTB2"/>
    <property type="match status" value="1"/>
</dbReference>
<gene>
    <name evidence="2" type="ordered locus">Amet_2938</name>
</gene>
<dbReference type="Gene3D" id="3.60.15.10">
    <property type="entry name" value="Ribonuclease Z/Hydroxyacylglutathione hydrolase-like"/>
    <property type="match status" value="1"/>
</dbReference>
<feature type="domain" description="Metallo-beta-lactamase" evidence="1">
    <location>
        <begin position="23"/>
        <end position="230"/>
    </location>
</feature>
<evidence type="ECO:0000259" key="1">
    <source>
        <dbReference type="SMART" id="SM00849"/>
    </source>
</evidence>
<evidence type="ECO:0000313" key="2">
    <source>
        <dbReference type="EMBL" id="ABR49088.1"/>
    </source>
</evidence>
<dbReference type="eggNOG" id="COG0491">
    <property type="taxonomic scope" value="Bacteria"/>
</dbReference>
<dbReference type="InterPro" id="IPR050662">
    <property type="entry name" value="Sec-metab_biosynth-thioest"/>
</dbReference>
<proteinExistence type="predicted"/>
<dbReference type="Proteomes" id="UP000001572">
    <property type="component" value="Chromosome"/>
</dbReference>
<dbReference type="PANTHER" id="PTHR23131:SF4">
    <property type="entry name" value="METALLO-BETA-LACTAMASE SUPERFAMILY POTEIN"/>
    <property type="match status" value="1"/>
</dbReference>